<dbReference type="PROSITE" id="PS50048">
    <property type="entry name" value="ZN2_CY6_FUNGAL_2"/>
    <property type="match status" value="1"/>
</dbReference>
<dbReference type="Proteomes" id="UP001338125">
    <property type="component" value="Unassembled WGS sequence"/>
</dbReference>
<feature type="domain" description="Zn(2)-C6 fungal-type" evidence="2">
    <location>
        <begin position="10"/>
        <end position="38"/>
    </location>
</feature>
<evidence type="ECO:0000256" key="1">
    <source>
        <dbReference type="ARBA" id="ARBA00023242"/>
    </source>
</evidence>
<dbReference type="InterPro" id="IPR036864">
    <property type="entry name" value="Zn2-C6_fun-type_DNA-bd_sf"/>
</dbReference>
<dbReference type="Gene3D" id="4.10.240.10">
    <property type="entry name" value="Zn(2)-C6 fungal-type DNA-binding domain"/>
    <property type="match status" value="1"/>
</dbReference>
<comment type="caution">
    <text evidence="3">The sequence shown here is derived from an EMBL/GenBank/DDBJ whole genome shotgun (WGS) entry which is preliminary data.</text>
</comment>
<dbReference type="InterPro" id="IPR001138">
    <property type="entry name" value="Zn2Cys6_DnaBD"/>
</dbReference>
<organism evidence="3 4">
    <name type="scientific">Cladobotryum mycophilum</name>
    <dbReference type="NCBI Taxonomy" id="491253"/>
    <lineage>
        <taxon>Eukaryota</taxon>
        <taxon>Fungi</taxon>
        <taxon>Dikarya</taxon>
        <taxon>Ascomycota</taxon>
        <taxon>Pezizomycotina</taxon>
        <taxon>Sordariomycetes</taxon>
        <taxon>Hypocreomycetidae</taxon>
        <taxon>Hypocreales</taxon>
        <taxon>Hypocreaceae</taxon>
        <taxon>Cladobotryum</taxon>
    </lineage>
</organism>
<keyword evidence="1" id="KW-0539">Nucleus</keyword>
<dbReference type="SUPFAM" id="SSF57701">
    <property type="entry name" value="Zn2/Cys6 DNA-binding domain"/>
    <property type="match status" value="1"/>
</dbReference>
<dbReference type="InterPro" id="IPR053175">
    <property type="entry name" value="DHMBA_Reg_Transcription_Factor"/>
</dbReference>
<dbReference type="InterPro" id="IPR021858">
    <property type="entry name" value="Fun_TF"/>
</dbReference>
<name>A0ABR0SX18_9HYPO</name>
<keyword evidence="4" id="KW-1185">Reference proteome</keyword>
<dbReference type="CDD" id="cd00067">
    <property type="entry name" value="GAL4"/>
    <property type="match status" value="1"/>
</dbReference>
<evidence type="ECO:0000313" key="4">
    <source>
        <dbReference type="Proteomes" id="UP001338125"/>
    </source>
</evidence>
<dbReference type="PROSITE" id="PS00463">
    <property type="entry name" value="ZN2_CY6_FUNGAL_1"/>
    <property type="match status" value="1"/>
</dbReference>
<dbReference type="EMBL" id="JAVFKD010000003">
    <property type="protein sequence ID" value="KAK5996316.1"/>
    <property type="molecule type" value="Genomic_DNA"/>
</dbReference>
<dbReference type="Pfam" id="PF11951">
    <property type="entry name" value="Fungal_trans_2"/>
    <property type="match status" value="1"/>
</dbReference>
<gene>
    <name evidence="3" type="ORF">PT974_03071</name>
</gene>
<sequence length="494" mass="55366">MVFSGRPSTACHACRPKRLKCDRVQPGCTQCWRKGVTCPGYRDPSALRVRDETCRIAHKAEKSKKLKASSLILPNDAVEKSLGCADLSTYWTCPIPRSAGTLLQESRAVANTYFMTSYIVCSPFESYVPIIYRENPLIDDALSAAISATSLAILGQRVGCSKYIDIARREYSMALTRTNNSLADPESAILDRTLAAVLVLGLFEAVVFAGGQSPTSWTAHTLGAMQLLYLRGKEQFKSNIAHKLFAQVSNNIRTSCIQRSVTIPPQFLAFHDEVKPLLDKNDFAMILAPIIDKVASLRARTINDPNPKLLQEALDVDNDIVAFTNSLECGMQYTPRPQDEIPSWAYLQTAHRYPHIRIAKFWNAIRMIRMFLITFISDSVSGEMDLTMLSVPEDAGCKDDYIEYLRNYGLRCIAEVALEVLASVPDFIEPYEFNERFCPAGRTLVWPLSILQKCPTCPKDARDHALLYLDRLARDLNMPQAVHPSRQPGSKEDW</sequence>
<protein>
    <recommendedName>
        <fullName evidence="2">Zn(2)-C6 fungal-type domain-containing protein</fullName>
    </recommendedName>
</protein>
<accession>A0ABR0SX18</accession>
<reference evidence="3 4" key="1">
    <citation type="submission" date="2024-01" db="EMBL/GenBank/DDBJ databases">
        <title>Complete genome of Cladobotryum mycophilum ATHUM6906.</title>
        <authorList>
            <person name="Christinaki A.C."/>
            <person name="Myridakis A.I."/>
            <person name="Kouvelis V.N."/>
        </authorList>
    </citation>
    <scope>NUCLEOTIDE SEQUENCE [LARGE SCALE GENOMIC DNA]</scope>
    <source>
        <strain evidence="3 4">ATHUM6906</strain>
    </source>
</reference>
<evidence type="ECO:0000259" key="2">
    <source>
        <dbReference type="PROSITE" id="PS50048"/>
    </source>
</evidence>
<dbReference type="Pfam" id="PF00172">
    <property type="entry name" value="Zn_clus"/>
    <property type="match status" value="1"/>
</dbReference>
<dbReference type="PANTHER" id="PTHR38791">
    <property type="entry name" value="ZN(II)2CYS6 TRANSCRIPTION FACTOR (EUROFUNG)-RELATED-RELATED"/>
    <property type="match status" value="1"/>
</dbReference>
<dbReference type="SMART" id="SM00066">
    <property type="entry name" value="GAL4"/>
    <property type="match status" value="1"/>
</dbReference>
<evidence type="ECO:0000313" key="3">
    <source>
        <dbReference type="EMBL" id="KAK5996316.1"/>
    </source>
</evidence>
<proteinExistence type="predicted"/>